<dbReference type="PIRSF" id="PIRSF028503">
    <property type="entry name" value="UCP028503"/>
    <property type="match status" value="1"/>
</dbReference>
<protein>
    <submittedName>
        <fullName evidence="3">Endonuclease</fullName>
    </submittedName>
</protein>
<dbReference type="InterPro" id="IPR017482">
    <property type="entry name" value="Lambda-type_endonuclease"/>
</dbReference>
<dbReference type="Pfam" id="PF09588">
    <property type="entry name" value="YqaJ"/>
    <property type="match status" value="1"/>
</dbReference>
<evidence type="ECO:0000313" key="4">
    <source>
        <dbReference type="Proteomes" id="UP000275137"/>
    </source>
</evidence>
<keyword evidence="3" id="KW-0378">Hydrolase</keyword>
<dbReference type="Gene3D" id="3.90.320.10">
    <property type="match status" value="1"/>
</dbReference>
<evidence type="ECO:0000313" key="3">
    <source>
        <dbReference type="EMBL" id="ROH87968.1"/>
    </source>
</evidence>
<keyword evidence="3" id="KW-0540">Nuclease</keyword>
<dbReference type="InterPro" id="IPR016889">
    <property type="entry name" value="UCP028503"/>
</dbReference>
<evidence type="ECO:0000259" key="2">
    <source>
        <dbReference type="Pfam" id="PF09588"/>
    </source>
</evidence>
<feature type="coiled-coil region" evidence="1">
    <location>
        <begin position="432"/>
        <end position="460"/>
    </location>
</feature>
<name>A0A3N0V6H2_9PROT</name>
<feature type="domain" description="YqaJ viral recombinase" evidence="2">
    <location>
        <begin position="12"/>
        <end position="148"/>
    </location>
</feature>
<dbReference type="RefSeq" id="WP_123235962.1">
    <property type="nucleotide sequence ID" value="NZ_RJVP01000001.1"/>
</dbReference>
<sequence length="552" mass="61431">MEIRNLTQGSPEWHAHRAQHFNASDAPAMMGVSPYKTRSELLHQYATGIAPEVDEYTQRRFDDGHRSEALARPLAEQIIGEDVYPVTGTTGKYSASFDGLTIDERIGFEHKKLSARLHDLVWLNNAADFLPDDYLIQMEQQCMVSGAERILFMASDWDGYDRLLAYKTCWYVPDLDRRQRIVDGWEQFAKDLSAYAPEETAVKPVAQVTLQLPAVTVQTQGQIIVHHNLDAFGVKLKDFVANLNTKPETDQDFSDAEAAVKILGTAEVALKAAEANALAQASSLEDLRRTVSGYLDTARMTRLMLEKLVKTEKENRKASIVLDAKRIYESHTNALQGEIDVRVEWPVPDFASAIRGLKTLASIKSKCADTLATAKAESDALARDMRVKLSWFAATASEYRMLFSDLRSVITKPEEDFKLLVQSRIDQHKQLLEAREKRIRDEAEARLKAEQQAQTALQAEAAKVDALAASVIKADDALQPTSVSFPSSSAGDPASPAITTTPAMLQSVVVENQDVISAFLKSRNFGEREASIRAVLVEFVKFETTYNMKKAA</sequence>
<comment type="caution">
    <text evidence="3">The sequence shown here is derived from an EMBL/GenBank/DDBJ whole genome shotgun (WGS) entry which is preliminary data.</text>
</comment>
<organism evidence="3 4">
    <name type="scientific">Pseudomethylobacillus aquaticus</name>
    <dbReference type="NCBI Taxonomy" id="2676064"/>
    <lineage>
        <taxon>Bacteria</taxon>
        <taxon>Pseudomonadati</taxon>
        <taxon>Pseudomonadota</taxon>
        <taxon>Betaproteobacteria</taxon>
        <taxon>Nitrosomonadales</taxon>
        <taxon>Methylophilaceae</taxon>
        <taxon>Pseudomethylobacillus</taxon>
    </lineage>
</organism>
<dbReference type="Proteomes" id="UP000275137">
    <property type="component" value="Unassembled WGS sequence"/>
</dbReference>
<dbReference type="AlphaFoldDB" id="A0A3N0V6H2"/>
<keyword evidence="1" id="KW-0175">Coiled coil</keyword>
<keyword evidence="3" id="KW-0255">Endonuclease</keyword>
<dbReference type="InterPro" id="IPR019080">
    <property type="entry name" value="YqaJ_viral_recombinase"/>
</dbReference>
<dbReference type="SUPFAM" id="SSF52980">
    <property type="entry name" value="Restriction endonuclease-like"/>
    <property type="match status" value="1"/>
</dbReference>
<reference evidence="3 4" key="1">
    <citation type="submission" date="2018-10" db="EMBL/GenBank/DDBJ databases">
        <authorList>
            <person name="Chen W.-M."/>
        </authorList>
    </citation>
    <scope>NUCLEOTIDE SEQUENCE [LARGE SCALE GENOMIC DNA]</scope>
    <source>
        <strain evidence="3 4">H-5</strain>
    </source>
</reference>
<evidence type="ECO:0000256" key="1">
    <source>
        <dbReference type="SAM" id="Coils"/>
    </source>
</evidence>
<dbReference type="GO" id="GO:0004519">
    <property type="term" value="F:endonuclease activity"/>
    <property type="evidence" value="ECO:0007669"/>
    <property type="project" value="UniProtKB-KW"/>
</dbReference>
<dbReference type="EMBL" id="RJVP01000001">
    <property type="protein sequence ID" value="ROH87968.1"/>
    <property type="molecule type" value="Genomic_DNA"/>
</dbReference>
<dbReference type="NCBIfam" id="TIGR03033">
    <property type="entry name" value="phage_rel_nuc"/>
    <property type="match status" value="1"/>
</dbReference>
<dbReference type="InterPro" id="IPR011335">
    <property type="entry name" value="Restrct_endonuc-II-like"/>
</dbReference>
<keyword evidence="4" id="KW-1185">Reference proteome</keyword>
<accession>A0A3N0V6H2</accession>
<gene>
    <name evidence="3" type="ORF">ED236_00295</name>
</gene>
<proteinExistence type="predicted"/>
<dbReference type="InterPro" id="IPR011604">
    <property type="entry name" value="PDDEXK-like_dom_sf"/>
</dbReference>